<dbReference type="FunFam" id="3.40.50.11540:FF:000001">
    <property type="entry name" value="NADH dehydrogenase [ubiquinone] flavoprotein 1, mitochondrial"/>
    <property type="match status" value="1"/>
</dbReference>
<keyword evidence="8" id="KW-1185">Reference proteome</keyword>
<comment type="caution">
    <text evidence="7">The sequence shown here is derived from an EMBL/GenBank/DDBJ whole genome shotgun (WGS) entry which is preliminary data.</text>
</comment>
<dbReference type="GO" id="GO:0051539">
    <property type="term" value="F:4 iron, 4 sulfur cluster binding"/>
    <property type="evidence" value="ECO:0007669"/>
    <property type="project" value="UniProtKB-KW"/>
</dbReference>
<sequence>MSTPEIVFAGSGGGALTQIADYEAVGGFAALAKARAMTPDEVIAELDASNLRGRGGAFFPTGRKWSFVPKPDRIAKPHYLVVNADESEPGTFKDREIMLRVPFRFLEGCLIAAHAIESKHVFVYIRGEYEQEFEVLVAALEQMKARDLLGDVTVVVHRGAGAYICGEETALLESLEGRRGQPRTKPPFPAIAGLYASPTAVNNVESITTATAVIELGGAEYAKLGVENSTGTRVFSLSGNVVNGGNYELPHGFPLRDLIYGVGGGIAGGRTLKAVIPGGSSTPILTAAEVERVTLDFDSLTGAGTAIGSAAVIAIDDRCCMVQLAVRVSQFYEHESCGKCTPCRVGTRWLTSILQKIEDGRGSQADMDLLLSVAERINGKCLCPLGDSDAIAVASYVDKFRDEFQAHIDEGGCPLHGSSSLDHVLAPVAMHTHHHAREVVPL</sequence>
<dbReference type="InterPro" id="IPR037225">
    <property type="entry name" value="Nuo51_FMN-bd_sf"/>
</dbReference>
<evidence type="ECO:0000256" key="1">
    <source>
        <dbReference type="ARBA" id="ARBA00007523"/>
    </source>
</evidence>
<keyword evidence="2" id="KW-0004">4Fe-4S</keyword>
<dbReference type="Gene3D" id="1.20.1440.230">
    <property type="entry name" value="NADH-ubiquinone oxidoreductase 51kDa subunit, iron-sulphur binding domain"/>
    <property type="match status" value="1"/>
</dbReference>
<dbReference type="InterPro" id="IPR037207">
    <property type="entry name" value="Nuop51_4Fe4S-bd_sf"/>
</dbReference>
<dbReference type="InterPro" id="IPR019554">
    <property type="entry name" value="Soluble_ligand-bd"/>
</dbReference>
<accession>A0A7M2YXH7</accession>
<organism evidence="7 8">
    <name type="scientific">Gaiella occulta</name>
    <dbReference type="NCBI Taxonomy" id="1002870"/>
    <lineage>
        <taxon>Bacteria</taxon>
        <taxon>Bacillati</taxon>
        <taxon>Actinomycetota</taxon>
        <taxon>Thermoleophilia</taxon>
        <taxon>Gaiellales</taxon>
        <taxon>Gaiellaceae</taxon>
        <taxon>Gaiella</taxon>
    </lineage>
</organism>
<name>A0A7M2YXH7_9ACTN</name>
<dbReference type="PROSITE" id="PS00644">
    <property type="entry name" value="COMPLEX1_51K_1"/>
    <property type="match status" value="1"/>
</dbReference>
<dbReference type="InterPro" id="IPR001949">
    <property type="entry name" value="NADH-UbQ_OxRdtase_51kDa_CS"/>
</dbReference>
<comment type="similarity">
    <text evidence="1">Belongs to the complex I 51 kDa subunit family.</text>
</comment>
<keyword evidence="4" id="KW-0408">Iron</keyword>
<dbReference type="Gene3D" id="6.10.250.1450">
    <property type="match status" value="1"/>
</dbReference>
<keyword evidence="5" id="KW-0411">Iron-sulfur</keyword>
<dbReference type="Gene3D" id="3.40.50.11540">
    <property type="entry name" value="NADH-ubiquinone oxidoreductase 51kDa subunit"/>
    <property type="match status" value="1"/>
</dbReference>
<dbReference type="SUPFAM" id="SSF142019">
    <property type="entry name" value="Nqo1 FMN-binding domain-like"/>
    <property type="match status" value="1"/>
</dbReference>
<gene>
    <name evidence="7" type="ORF">Gocc_2275</name>
</gene>
<dbReference type="Proteomes" id="UP000254134">
    <property type="component" value="Unassembled WGS sequence"/>
</dbReference>
<dbReference type="PANTHER" id="PTHR43578">
    <property type="entry name" value="NADH-QUINONE OXIDOREDUCTASE SUBUNIT F"/>
    <property type="match status" value="1"/>
</dbReference>
<dbReference type="GO" id="GO:0010181">
    <property type="term" value="F:FMN binding"/>
    <property type="evidence" value="ECO:0007669"/>
    <property type="project" value="InterPro"/>
</dbReference>
<dbReference type="RefSeq" id="WP_245904914.1">
    <property type="nucleotide sequence ID" value="NZ_QQZY01000005.1"/>
</dbReference>
<dbReference type="Pfam" id="PF10531">
    <property type="entry name" value="SLBB"/>
    <property type="match status" value="1"/>
</dbReference>
<evidence type="ECO:0000313" key="7">
    <source>
        <dbReference type="EMBL" id="RDI74178.1"/>
    </source>
</evidence>
<protein>
    <submittedName>
        <fullName evidence="7">NADH:ubiquinone oxidoreductase NADH-binding (51 kD) subunit</fullName>
    </submittedName>
</protein>
<dbReference type="SUPFAM" id="SSF142984">
    <property type="entry name" value="Nqo1 middle domain-like"/>
    <property type="match status" value="1"/>
</dbReference>
<evidence type="ECO:0000256" key="2">
    <source>
        <dbReference type="ARBA" id="ARBA00022485"/>
    </source>
</evidence>
<dbReference type="PROSITE" id="PS00645">
    <property type="entry name" value="COMPLEX1_51K_2"/>
    <property type="match status" value="1"/>
</dbReference>
<dbReference type="GO" id="GO:0046872">
    <property type="term" value="F:metal ion binding"/>
    <property type="evidence" value="ECO:0007669"/>
    <property type="project" value="UniProtKB-KW"/>
</dbReference>
<dbReference type="GO" id="GO:0008137">
    <property type="term" value="F:NADH dehydrogenase (ubiquinone) activity"/>
    <property type="evidence" value="ECO:0007669"/>
    <property type="project" value="InterPro"/>
</dbReference>
<evidence type="ECO:0000313" key="8">
    <source>
        <dbReference type="Proteomes" id="UP000254134"/>
    </source>
</evidence>
<reference evidence="7 8" key="1">
    <citation type="submission" date="2018-07" db="EMBL/GenBank/DDBJ databases">
        <title>High-quality-draft genome sequence of Gaiella occulta.</title>
        <authorList>
            <person name="Severino R."/>
            <person name="Froufe H.J.C."/>
            <person name="Rainey F.A."/>
            <person name="Barroso C."/>
            <person name="Albuquerque L."/>
            <person name="Lobo-Da-Cunha A."/>
            <person name="Da Costa M.S."/>
            <person name="Egas C."/>
        </authorList>
    </citation>
    <scope>NUCLEOTIDE SEQUENCE [LARGE SCALE GENOMIC DNA]</scope>
    <source>
        <strain evidence="7 8">F2-233</strain>
    </source>
</reference>
<dbReference type="PANTHER" id="PTHR43578:SF3">
    <property type="entry name" value="NADH-QUINONE OXIDOREDUCTASE SUBUNIT F"/>
    <property type="match status" value="1"/>
</dbReference>
<dbReference type="NCBIfam" id="NF010120">
    <property type="entry name" value="PRK13596.1"/>
    <property type="match status" value="1"/>
</dbReference>
<proteinExistence type="inferred from homology"/>
<keyword evidence="3" id="KW-0479">Metal-binding</keyword>
<evidence type="ECO:0000256" key="4">
    <source>
        <dbReference type="ARBA" id="ARBA00023004"/>
    </source>
</evidence>
<dbReference type="AlphaFoldDB" id="A0A7M2YXH7"/>
<dbReference type="EMBL" id="QQZY01000005">
    <property type="protein sequence ID" value="RDI74178.1"/>
    <property type="molecule type" value="Genomic_DNA"/>
</dbReference>
<evidence type="ECO:0000256" key="3">
    <source>
        <dbReference type="ARBA" id="ARBA00022723"/>
    </source>
</evidence>
<evidence type="ECO:0000259" key="6">
    <source>
        <dbReference type="SMART" id="SM00928"/>
    </source>
</evidence>
<dbReference type="Gene3D" id="3.10.20.600">
    <property type="match status" value="1"/>
</dbReference>
<dbReference type="InterPro" id="IPR011538">
    <property type="entry name" value="Nuo51_FMN-bd"/>
</dbReference>
<reference evidence="8" key="2">
    <citation type="journal article" date="2019" name="MicrobiologyOpen">
        <title>High-quality draft genome sequence of Gaiella occulta isolated from a 150 meter deep mineral water borehole and comparison with the genome sequences of other deep-branching lineages of the phylum Actinobacteria.</title>
        <authorList>
            <person name="Severino R."/>
            <person name="Froufe H.J.C."/>
            <person name="Barroso C."/>
            <person name="Albuquerque L."/>
            <person name="Lobo-da-Cunha A."/>
            <person name="da Costa M.S."/>
            <person name="Egas C."/>
        </authorList>
    </citation>
    <scope>NUCLEOTIDE SEQUENCE [LARGE SCALE GENOMIC DNA]</scope>
    <source>
        <strain evidence="8">F2-233</strain>
    </source>
</reference>
<dbReference type="Pfam" id="PF10589">
    <property type="entry name" value="NADH_4Fe-4S"/>
    <property type="match status" value="1"/>
</dbReference>
<dbReference type="FunFam" id="1.20.1440.230:FF:000001">
    <property type="entry name" value="Mitochondrial NADH dehydrogenase flavoprotein 1"/>
    <property type="match status" value="1"/>
</dbReference>
<dbReference type="InterPro" id="IPR019575">
    <property type="entry name" value="Nuop51_4Fe4S-bd"/>
</dbReference>
<feature type="domain" description="NADH-ubiquinone oxidoreductase 51kDa subunit iron-sulphur binding" evidence="6">
    <location>
        <begin position="322"/>
        <end position="367"/>
    </location>
</feature>
<keyword evidence="7" id="KW-0830">Ubiquinone</keyword>
<dbReference type="SUPFAM" id="SSF140490">
    <property type="entry name" value="Nqo1C-terminal domain-like"/>
    <property type="match status" value="1"/>
</dbReference>
<dbReference type="SMART" id="SM00928">
    <property type="entry name" value="NADH_4Fe-4S"/>
    <property type="match status" value="1"/>
</dbReference>
<dbReference type="Pfam" id="PF01512">
    <property type="entry name" value="Complex1_51K"/>
    <property type="match status" value="1"/>
</dbReference>
<evidence type="ECO:0000256" key="5">
    <source>
        <dbReference type="ARBA" id="ARBA00023014"/>
    </source>
</evidence>